<dbReference type="EMBL" id="DYYG01000043">
    <property type="protein sequence ID" value="HJE24904.1"/>
    <property type="molecule type" value="Genomic_DNA"/>
</dbReference>
<evidence type="ECO:0000313" key="1">
    <source>
        <dbReference type="EMBL" id="HJE24904.1"/>
    </source>
</evidence>
<dbReference type="AlphaFoldDB" id="A0A921E444"/>
<accession>A0A921E444</accession>
<proteinExistence type="predicted"/>
<organism evidence="1 2">
    <name type="scientific">Methylorubrum populi</name>
    <dbReference type="NCBI Taxonomy" id="223967"/>
    <lineage>
        <taxon>Bacteria</taxon>
        <taxon>Pseudomonadati</taxon>
        <taxon>Pseudomonadota</taxon>
        <taxon>Alphaproteobacteria</taxon>
        <taxon>Hyphomicrobiales</taxon>
        <taxon>Methylobacteriaceae</taxon>
        <taxon>Methylorubrum</taxon>
    </lineage>
</organism>
<name>A0A921E444_9HYPH</name>
<comment type="caution">
    <text evidence="1">The sequence shown here is derived from an EMBL/GenBank/DDBJ whole genome shotgun (WGS) entry which is preliminary data.</text>
</comment>
<reference evidence="1" key="2">
    <citation type="submission" date="2021-09" db="EMBL/GenBank/DDBJ databases">
        <authorList>
            <person name="Gilroy R."/>
        </authorList>
    </citation>
    <scope>NUCLEOTIDE SEQUENCE</scope>
    <source>
        <strain evidence="1">316</strain>
    </source>
</reference>
<sequence length="343" mass="35796">MAGLPQFLISTQTDPYWEIPFFDAAGKPLSVEGRVFEAWIAPATSKSGVAEPVKEIKVLTFQDGLTIVPPTDGSGDQTVKNTFVHQVTRAFAQANFPRGELTADILEVVDGARRLLVPVRLRYDDPAAIRDFVADRAGVTFGAGRQPIVTPVAVAGQAGRRGSGFLSGEGPPSAADGEDGDYWIDTAADPRALYGPKSGGTWPTESEPITSKLTPELQALRDAAVEASAGATAGAQAVATDRQAVTADRQAVDLGATQVESVRQSVVAAQAQVSQDAAASAAAREAADRAKNEALQAQTAADAQRIAAQFAAGDARQYAALIGAAALDFNFDTDPSAQNDWNS</sequence>
<dbReference type="Proteomes" id="UP000742631">
    <property type="component" value="Unassembled WGS sequence"/>
</dbReference>
<protein>
    <submittedName>
        <fullName evidence="1">Uncharacterized protein</fullName>
    </submittedName>
</protein>
<gene>
    <name evidence="1" type="ORF">K8W01_14710</name>
</gene>
<evidence type="ECO:0000313" key="2">
    <source>
        <dbReference type="Proteomes" id="UP000742631"/>
    </source>
</evidence>
<reference evidence="1" key="1">
    <citation type="journal article" date="2021" name="PeerJ">
        <title>Extensive microbial diversity within the chicken gut microbiome revealed by metagenomics and culture.</title>
        <authorList>
            <person name="Gilroy R."/>
            <person name="Ravi A."/>
            <person name="Getino M."/>
            <person name="Pursley I."/>
            <person name="Horton D.L."/>
            <person name="Alikhan N.F."/>
            <person name="Baker D."/>
            <person name="Gharbi K."/>
            <person name="Hall N."/>
            <person name="Watson M."/>
            <person name="Adriaenssens E.M."/>
            <person name="Foster-Nyarko E."/>
            <person name="Jarju S."/>
            <person name="Secka A."/>
            <person name="Antonio M."/>
            <person name="Oren A."/>
            <person name="Chaudhuri R.R."/>
            <person name="La Ragione R."/>
            <person name="Hildebrand F."/>
            <person name="Pallen M.J."/>
        </authorList>
    </citation>
    <scope>NUCLEOTIDE SEQUENCE</scope>
    <source>
        <strain evidence="1">316</strain>
    </source>
</reference>